<accession>A0A8S9GW37</accession>
<dbReference type="AlphaFoldDB" id="A0A8S9GW37"/>
<sequence>MEGPRCGWSSILGDIMVGWWDPCPWLPLAFPLIRSGIGSECFVGVGAQCRFLPIHCSLSFGESCLAAWVVVNFFSCSVQIEHLGSLEYRTVRCFGGSTSLLTDRVAFEFFLECLQLDALRSSSFLEVRLVLLEFGLEESAKLVWIEIGVSMVDLAAPPDPLGSPVIVQGAKEVYDEGSMMGKTGETAVTKKAPPNDTVIVAEGTLGPEENAEEAAVPGETAVNEMQKEVTKEVIVARVVVDSEIHKKDGRGETKET</sequence>
<protein>
    <submittedName>
        <fullName evidence="1">Uncharacterized protein</fullName>
    </submittedName>
</protein>
<proteinExistence type="predicted"/>
<comment type="caution">
    <text evidence="1">The sequence shown here is derived from an EMBL/GenBank/DDBJ whole genome shotgun (WGS) entry which is preliminary data.</text>
</comment>
<organism evidence="1">
    <name type="scientific">Brassica cretica</name>
    <name type="common">Mustard</name>
    <dbReference type="NCBI Taxonomy" id="69181"/>
    <lineage>
        <taxon>Eukaryota</taxon>
        <taxon>Viridiplantae</taxon>
        <taxon>Streptophyta</taxon>
        <taxon>Embryophyta</taxon>
        <taxon>Tracheophyta</taxon>
        <taxon>Spermatophyta</taxon>
        <taxon>Magnoliopsida</taxon>
        <taxon>eudicotyledons</taxon>
        <taxon>Gunneridae</taxon>
        <taxon>Pentapetalae</taxon>
        <taxon>rosids</taxon>
        <taxon>malvids</taxon>
        <taxon>Brassicales</taxon>
        <taxon>Brassicaceae</taxon>
        <taxon>Brassiceae</taxon>
        <taxon>Brassica</taxon>
    </lineage>
</organism>
<name>A0A8S9GW37_BRACR</name>
<dbReference type="EMBL" id="QGKY02001925">
    <property type="protein sequence ID" value="KAF2548876.1"/>
    <property type="molecule type" value="Genomic_DNA"/>
</dbReference>
<reference evidence="1" key="1">
    <citation type="submission" date="2019-12" db="EMBL/GenBank/DDBJ databases">
        <title>Genome sequencing and annotation of Brassica cretica.</title>
        <authorList>
            <person name="Studholme D.J."/>
            <person name="Sarris P.F."/>
        </authorList>
    </citation>
    <scope>NUCLEOTIDE SEQUENCE</scope>
    <source>
        <strain evidence="1">PFS-102/07</strain>
        <tissue evidence="1">Leaf</tissue>
    </source>
</reference>
<evidence type="ECO:0000313" key="1">
    <source>
        <dbReference type="EMBL" id="KAF2548876.1"/>
    </source>
</evidence>
<gene>
    <name evidence="1" type="ORF">F2Q70_00022938</name>
</gene>